<protein>
    <submittedName>
        <fullName evidence="2">Uncharacterized protein</fullName>
    </submittedName>
</protein>
<organism evidence="2 3">
    <name type="scientific">Vitrella brassicaformis (strain CCMP3155)</name>
    <dbReference type="NCBI Taxonomy" id="1169540"/>
    <lineage>
        <taxon>Eukaryota</taxon>
        <taxon>Sar</taxon>
        <taxon>Alveolata</taxon>
        <taxon>Colpodellida</taxon>
        <taxon>Vitrellaceae</taxon>
        <taxon>Vitrella</taxon>
    </lineage>
</organism>
<keyword evidence="3" id="KW-1185">Reference proteome</keyword>
<feature type="compositionally biased region" description="Low complexity" evidence="1">
    <location>
        <begin position="146"/>
        <end position="163"/>
    </location>
</feature>
<feature type="region of interest" description="Disordered" evidence="1">
    <location>
        <begin position="145"/>
        <end position="171"/>
    </location>
</feature>
<dbReference type="AlphaFoldDB" id="A0A0G4EVB7"/>
<proteinExistence type="predicted"/>
<gene>
    <name evidence="2" type="ORF">Vbra_13391</name>
</gene>
<sequence length="287" mass="31222">MDWIARLPRLAPPSTAPRPARLQVGRAEQRGLSAWSRSGLMGRMCPLQLRCTAKLCAAAADALVAVWLALAAYNRLPTDGWLRWASLPLTESILICFLGVFTGLSVASVWWEGICSCLGPCGECFGWCCERLGRCCRCCDKRGGKTTAADSTGAAAEEAASRGTDAKKEAKEVDGIDDKVNARICKTLSEYGGKGSLPSSQPSSGASPTGRERRLNVDLQTISREEIRGGGARDSGWARHRFRLVRLLLDFHFRCFRRALVYVPRRCRTAQVCALASLILRGITCAV</sequence>
<dbReference type="EMBL" id="CDMY01000315">
    <property type="protein sequence ID" value="CEM02004.1"/>
    <property type="molecule type" value="Genomic_DNA"/>
</dbReference>
<dbReference type="InParanoid" id="A0A0G4EVB7"/>
<evidence type="ECO:0000313" key="2">
    <source>
        <dbReference type="EMBL" id="CEM02004.1"/>
    </source>
</evidence>
<feature type="region of interest" description="Disordered" evidence="1">
    <location>
        <begin position="192"/>
        <end position="212"/>
    </location>
</feature>
<dbReference type="VEuPathDB" id="CryptoDB:Vbra_13391"/>
<evidence type="ECO:0000313" key="3">
    <source>
        <dbReference type="Proteomes" id="UP000041254"/>
    </source>
</evidence>
<dbReference type="Proteomes" id="UP000041254">
    <property type="component" value="Unassembled WGS sequence"/>
</dbReference>
<evidence type="ECO:0000256" key="1">
    <source>
        <dbReference type="SAM" id="MobiDB-lite"/>
    </source>
</evidence>
<accession>A0A0G4EVB7</accession>
<reference evidence="2 3" key="1">
    <citation type="submission" date="2014-11" db="EMBL/GenBank/DDBJ databases">
        <authorList>
            <person name="Zhu J."/>
            <person name="Qi W."/>
            <person name="Song R."/>
        </authorList>
    </citation>
    <scope>NUCLEOTIDE SEQUENCE [LARGE SCALE GENOMIC DNA]</scope>
</reference>
<name>A0A0G4EVB7_VITBC</name>
<feature type="compositionally biased region" description="Low complexity" evidence="1">
    <location>
        <begin position="196"/>
        <end position="209"/>
    </location>
</feature>